<accession>F5YG32</accession>
<dbReference type="AlphaFoldDB" id="F5YG32"/>
<reference evidence="3" key="1">
    <citation type="submission" date="2009-12" db="EMBL/GenBank/DDBJ databases">
        <title>Complete sequence of Treponema azotonutricium strain ZAS-9.</title>
        <authorList>
            <person name="Tetu S.G."/>
            <person name="Matson E."/>
            <person name="Ren Q."/>
            <person name="Seshadri R."/>
            <person name="Elbourne L."/>
            <person name="Hassan K.A."/>
            <person name="Durkin A."/>
            <person name="Radune D."/>
            <person name="Mohamoud Y."/>
            <person name="Shay R."/>
            <person name="Jin S."/>
            <person name="Zhang X."/>
            <person name="Lucey K."/>
            <person name="Ballor N.R."/>
            <person name="Ottesen E."/>
            <person name="Rosenthal R."/>
            <person name="Allen A."/>
            <person name="Leadbetter J.R."/>
            <person name="Paulsen I.T."/>
        </authorList>
    </citation>
    <scope>NUCLEOTIDE SEQUENCE [LARGE SCALE GENOMIC DNA]</scope>
    <source>
        <strain evidence="3">ATCC BAA-888 / DSM 13862 / ZAS-9</strain>
    </source>
</reference>
<dbReference type="KEGG" id="taz:TREAZ_1272"/>
<name>F5YG32_LEAAZ</name>
<keyword evidence="1" id="KW-0472">Membrane</keyword>
<dbReference type="STRING" id="545695.TREAZ_1272"/>
<feature type="transmembrane region" description="Helical" evidence="1">
    <location>
        <begin position="23"/>
        <end position="46"/>
    </location>
</feature>
<protein>
    <recommendedName>
        <fullName evidence="4">Phospholipid/glycerol acyltransferase domain-containing protein</fullName>
    </recommendedName>
</protein>
<keyword evidence="1" id="KW-0812">Transmembrane</keyword>
<evidence type="ECO:0008006" key="4">
    <source>
        <dbReference type="Google" id="ProtNLM"/>
    </source>
</evidence>
<reference evidence="2 3" key="2">
    <citation type="journal article" date="2011" name="ISME J.">
        <title>RNA-seq reveals cooperative metabolic interactions between two termite-gut spirochete species in co-culture.</title>
        <authorList>
            <person name="Rosenthal A.Z."/>
            <person name="Matson E.G."/>
            <person name="Eldar A."/>
            <person name="Leadbetter J.R."/>
        </authorList>
    </citation>
    <scope>NUCLEOTIDE SEQUENCE [LARGE SCALE GENOMIC DNA]</scope>
    <source>
        <strain evidence="3">ATCC BAA-888 / DSM 13862 / ZAS-9</strain>
    </source>
</reference>
<evidence type="ECO:0000256" key="1">
    <source>
        <dbReference type="SAM" id="Phobius"/>
    </source>
</evidence>
<dbReference type="InParanoid" id="F5YG32"/>
<evidence type="ECO:0000313" key="3">
    <source>
        <dbReference type="Proteomes" id="UP000009222"/>
    </source>
</evidence>
<evidence type="ECO:0000313" key="2">
    <source>
        <dbReference type="EMBL" id="AEF80259.1"/>
    </source>
</evidence>
<dbReference type="Proteomes" id="UP000009222">
    <property type="component" value="Chromosome"/>
</dbReference>
<gene>
    <name evidence="2" type="ordered locus">TREAZ_1272</name>
</gene>
<dbReference type="EMBL" id="CP001841">
    <property type="protein sequence ID" value="AEF80259.1"/>
    <property type="molecule type" value="Genomic_DNA"/>
</dbReference>
<dbReference type="OrthoDB" id="355720at2"/>
<dbReference type="HOGENOM" id="CLU_045973_0_0_12"/>
<proteinExistence type="predicted"/>
<sequence length="449" mass="51014">MHKPYMMPAAMAQPDVKIPEPRISLFVVILCKLLARLYLFLFYGVARVVLRGEKYLFEAFKRALEGKSRCIIAFRHPNGGEPQLLAWFFLFKLRRLAARAGVKFPRFPHAVFIYGYEVVRWGGWAVRYVMPNVGAMPIHHSKVDSKGMARIYKAITDGPYPLALAPEGQVSYTTESVPRLEQGAVRIGFHAADRLAKSGSDIPIEILPVAVHARFGPWGKLTLAFLIKKIEKFTCVGKEAKKLPLSQRFKASRDHILAVNEKRYHLKSDPEMPFEERLDAVIDAAMVSAEHILGVKSEGELFARMYYLRQICWDRMILPGVNSLDNLTGVERGSADLLAGEAWHASRHLEVVDFSWYFRVPLPADDAPLHYVVEYSQNLWDFASRTMGGAYANRISIFPRRVIIQAAPVINLTERLPSYHEDKKAAIGKAMQDLMDSYQYCIDEVNRTE</sequence>
<dbReference type="eggNOG" id="COG0204">
    <property type="taxonomic scope" value="Bacteria"/>
</dbReference>
<keyword evidence="1" id="KW-1133">Transmembrane helix</keyword>
<organism evidence="2 3">
    <name type="scientific">Leadbettera azotonutricia (strain ATCC BAA-888 / DSM 13862 / ZAS-9)</name>
    <name type="common">Treponema azotonutricium</name>
    <dbReference type="NCBI Taxonomy" id="545695"/>
    <lineage>
        <taxon>Bacteria</taxon>
        <taxon>Pseudomonadati</taxon>
        <taxon>Spirochaetota</taxon>
        <taxon>Spirochaetia</taxon>
        <taxon>Spirochaetales</taxon>
        <taxon>Breznakiellaceae</taxon>
        <taxon>Leadbettera</taxon>
    </lineage>
</organism>
<keyword evidence="3" id="KW-1185">Reference proteome</keyword>